<name>A0A4R1RUL9_HYDET</name>
<sequence length="515" mass="58367">MKQAPFYTNPVLTGFFPDPSVVRVGEDYYMVNSTFEYFPAIVISHSRDLVHWEIIGHAITRDDYLDLSGIDDSHGVWAPDLSYHNGKFYIFATLRLNGEIAEAGRKIIRRQMILTADRPEGPYSKPLFVDVDGIDPSHFVDDDGTHYMVLHQGRLLRLNRDCSAAAGEPVTLWQGTGGKSPEGPHLLKKDGFYYLMLAEGGTEYGHRVTMARSRNLYGPYEPSPYNPVLTQTDPDAPIQRAGHGKLVQTQGGDWWMVYLCGRPNQGRFTTLGRETALDPVRWTEDGWLLVNEGKGPSAIQTVPGLPAVRYAERFRDDFDSVKLSFDWQFVRNPDPAAWSLKERPGYLRILTGNAAPGSKEARNIILRREKHHRYSAGLKLEFHPGCNGEEAGLICYRGLYSFIALCLIYENGLKVRLIENRNNIRRCLGESESIRRNQLFLRVSVDRQLREFYYRDELQNWKMVGRVDDASFLSDEGITIGKHHTGTLVGMYAANGGNGNRVAADFDWFEYCPGE</sequence>
<gene>
    <name evidence="8" type="ORF">EDC14_101063</name>
</gene>
<evidence type="ECO:0000256" key="2">
    <source>
        <dbReference type="ARBA" id="ARBA00022801"/>
    </source>
</evidence>
<dbReference type="RefSeq" id="WP_132014160.1">
    <property type="nucleotide sequence ID" value="NZ_SLUN01000010.1"/>
</dbReference>
<dbReference type="AlphaFoldDB" id="A0A4R1RUL9"/>
<evidence type="ECO:0000256" key="6">
    <source>
        <dbReference type="RuleBase" id="RU361187"/>
    </source>
</evidence>
<evidence type="ECO:0000259" key="7">
    <source>
        <dbReference type="Pfam" id="PF17851"/>
    </source>
</evidence>
<evidence type="ECO:0000313" key="9">
    <source>
        <dbReference type="Proteomes" id="UP000295008"/>
    </source>
</evidence>
<dbReference type="OrthoDB" id="9801455at2"/>
<dbReference type="Proteomes" id="UP000295008">
    <property type="component" value="Unassembled WGS sequence"/>
</dbReference>
<dbReference type="PANTHER" id="PTHR42812">
    <property type="entry name" value="BETA-XYLOSIDASE"/>
    <property type="match status" value="1"/>
</dbReference>
<feature type="active site" description="Proton donor" evidence="4">
    <location>
        <position position="182"/>
    </location>
</feature>
<dbReference type="InterPro" id="IPR013320">
    <property type="entry name" value="ConA-like_dom_sf"/>
</dbReference>
<accession>A0A4R1RUL9</accession>
<evidence type="ECO:0000256" key="5">
    <source>
        <dbReference type="PIRSR" id="PIRSR606710-2"/>
    </source>
</evidence>
<proteinExistence type="inferred from homology"/>
<feature type="domain" description="Beta-xylosidase C-terminal Concanavalin A-like" evidence="7">
    <location>
        <begin position="315"/>
        <end position="511"/>
    </location>
</feature>
<dbReference type="Gene3D" id="2.115.10.20">
    <property type="entry name" value="Glycosyl hydrolase domain, family 43"/>
    <property type="match status" value="1"/>
</dbReference>
<dbReference type="GO" id="GO:0004553">
    <property type="term" value="F:hydrolase activity, hydrolyzing O-glycosyl compounds"/>
    <property type="evidence" value="ECO:0007669"/>
    <property type="project" value="InterPro"/>
</dbReference>
<dbReference type="CDD" id="cd08989">
    <property type="entry name" value="GH43_XYL-like"/>
    <property type="match status" value="1"/>
</dbReference>
<dbReference type="InterPro" id="IPR023296">
    <property type="entry name" value="Glyco_hydro_beta-prop_sf"/>
</dbReference>
<dbReference type="PANTHER" id="PTHR42812:SF12">
    <property type="entry name" value="BETA-XYLOSIDASE-RELATED"/>
    <property type="match status" value="1"/>
</dbReference>
<keyword evidence="3 6" id="KW-0326">Glycosidase</keyword>
<dbReference type="EMBL" id="SLUN01000010">
    <property type="protein sequence ID" value="TCL70074.1"/>
    <property type="molecule type" value="Genomic_DNA"/>
</dbReference>
<keyword evidence="2 6" id="KW-0378">Hydrolase</keyword>
<dbReference type="Pfam" id="PF04616">
    <property type="entry name" value="Glyco_hydro_43"/>
    <property type="match status" value="1"/>
</dbReference>
<comment type="caution">
    <text evidence="8">The sequence shown here is derived from an EMBL/GenBank/DDBJ whole genome shotgun (WGS) entry which is preliminary data.</text>
</comment>
<dbReference type="SUPFAM" id="SSF75005">
    <property type="entry name" value="Arabinanase/levansucrase/invertase"/>
    <property type="match status" value="1"/>
</dbReference>
<organism evidence="8 9">
    <name type="scientific">Hydrogenispora ethanolica</name>
    <dbReference type="NCBI Taxonomy" id="1082276"/>
    <lineage>
        <taxon>Bacteria</taxon>
        <taxon>Bacillati</taxon>
        <taxon>Bacillota</taxon>
        <taxon>Hydrogenispora</taxon>
    </lineage>
</organism>
<comment type="similarity">
    <text evidence="1 6">Belongs to the glycosyl hydrolase 43 family.</text>
</comment>
<feature type="active site" description="Proton acceptor" evidence="4">
    <location>
        <position position="18"/>
    </location>
</feature>
<evidence type="ECO:0000256" key="1">
    <source>
        <dbReference type="ARBA" id="ARBA00009865"/>
    </source>
</evidence>
<dbReference type="Gene3D" id="2.60.120.200">
    <property type="match status" value="1"/>
</dbReference>
<reference evidence="8 9" key="1">
    <citation type="submission" date="2019-03" db="EMBL/GenBank/DDBJ databases">
        <title>Genomic Encyclopedia of Type Strains, Phase IV (KMG-IV): sequencing the most valuable type-strain genomes for metagenomic binning, comparative biology and taxonomic classification.</title>
        <authorList>
            <person name="Goeker M."/>
        </authorList>
    </citation>
    <scope>NUCLEOTIDE SEQUENCE [LARGE SCALE GENOMIC DNA]</scope>
    <source>
        <strain evidence="8 9">LX-B</strain>
    </source>
</reference>
<dbReference type="Pfam" id="PF17851">
    <property type="entry name" value="GH43_C2"/>
    <property type="match status" value="1"/>
</dbReference>
<evidence type="ECO:0000313" key="8">
    <source>
        <dbReference type="EMBL" id="TCL70074.1"/>
    </source>
</evidence>
<feature type="site" description="Important for catalytic activity, responsible for pKa modulation of the active site Glu and correct orientation of both the proton donor and substrate" evidence="5">
    <location>
        <position position="135"/>
    </location>
</feature>
<dbReference type="SUPFAM" id="SSF49899">
    <property type="entry name" value="Concanavalin A-like lectins/glucanases"/>
    <property type="match status" value="1"/>
</dbReference>
<dbReference type="InterPro" id="IPR006710">
    <property type="entry name" value="Glyco_hydro_43"/>
</dbReference>
<dbReference type="InterPro" id="IPR051795">
    <property type="entry name" value="Glycosyl_Hydrlase_43"/>
</dbReference>
<dbReference type="InterPro" id="IPR041542">
    <property type="entry name" value="GH43_C2"/>
</dbReference>
<keyword evidence="9" id="KW-1185">Reference proteome</keyword>
<evidence type="ECO:0000256" key="3">
    <source>
        <dbReference type="ARBA" id="ARBA00023295"/>
    </source>
</evidence>
<evidence type="ECO:0000256" key="4">
    <source>
        <dbReference type="PIRSR" id="PIRSR606710-1"/>
    </source>
</evidence>
<protein>
    <submittedName>
        <fullName evidence="8">Xylan 1,4-beta-xylosidase</fullName>
    </submittedName>
</protein>
<dbReference type="GO" id="GO:0005975">
    <property type="term" value="P:carbohydrate metabolic process"/>
    <property type="evidence" value="ECO:0007669"/>
    <property type="project" value="InterPro"/>
</dbReference>